<dbReference type="EMBL" id="AZFK01000002">
    <property type="protein sequence ID" value="KRL92592.1"/>
    <property type="molecule type" value="Genomic_DNA"/>
</dbReference>
<evidence type="ECO:0000256" key="3">
    <source>
        <dbReference type="ARBA" id="ARBA00022475"/>
    </source>
</evidence>
<evidence type="ECO:0000313" key="11">
    <source>
        <dbReference type="Proteomes" id="UP000050816"/>
    </source>
</evidence>
<dbReference type="InterPro" id="IPR010065">
    <property type="entry name" value="AA_ABC_transptr_permease_3TM"/>
</dbReference>
<dbReference type="PANTHER" id="PTHR30614">
    <property type="entry name" value="MEMBRANE COMPONENT OF AMINO ACID ABC TRANSPORTER"/>
    <property type="match status" value="1"/>
</dbReference>
<dbReference type="AlphaFoldDB" id="A0A0R1UGR8"/>
<evidence type="ECO:0000256" key="2">
    <source>
        <dbReference type="ARBA" id="ARBA00022448"/>
    </source>
</evidence>
<proteinExistence type="inferred from homology"/>
<reference evidence="10 11" key="1">
    <citation type="journal article" date="2015" name="Genome Announc.">
        <title>Expanding the biotechnology potential of lactobacilli through comparative genomics of 213 strains and associated genera.</title>
        <authorList>
            <person name="Sun Z."/>
            <person name="Harris H.M."/>
            <person name="McCann A."/>
            <person name="Guo C."/>
            <person name="Argimon S."/>
            <person name="Zhang W."/>
            <person name="Yang X."/>
            <person name="Jeffery I.B."/>
            <person name="Cooney J.C."/>
            <person name="Kagawa T.F."/>
            <person name="Liu W."/>
            <person name="Song Y."/>
            <person name="Salvetti E."/>
            <person name="Wrobel A."/>
            <person name="Rasinkangas P."/>
            <person name="Parkhill J."/>
            <person name="Rea M.C."/>
            <person name="O'Sullivan O."/>
            <person name="Ritari J."/>
            <person name="Douillard F.P."/>
            <person name="Paul Ross R."/>
            <person name="Yang R."/>
            <person name="Briner A.E."/>
            <person name="Felis G.E."/>
            <person name="de Vos W.M."/>
            <person name="Barrangou R."/>
            <person name="Klaenhammer T.R."/>
            <person name="Caufield P.W."/>
            <person name="Cui Y."/>
            <person name="Zhang H."/>
            <person name="O'Toole P.W."/>
        </authorList>
    </citation>
    <scope>NUCLEOTIDE SEQUENCE [LARGE SCALE GENOMIC DNA]</scope>
    <source>
        <strain evidence="10 11">DSM 15946</strain>
    </source>
</reference>
<keyword evidence="5" id="KW-0029">Amino-acid transport</keyword>
<keyword evidence="7 8" id="KW-0472">Membrane</keyword>
<comment type="caution">
    <text evidence="10">The sequence shown here is derived from an EMBL/GenBank/DDBJ whole genome shotgun (WGS) entry which is preliminary data.</text>
</comment>
<dbReference type="PANTHER" id="PTHR30614:SF0">
    <property type="entry name" value="L-CYSTINE TRANSPORT SYSTEM PERMEASE PROTEIN TCYL"/>
    <property type="match status" value="1"/>
</dbReference>
<organism evidence="10 11">
    <name type="scientific">Limosilactobacillus ingluviei DSM 15946</name>
    <dbReference type="NCBI Taxonomy" id="1423760"/>
    <lineage>
        <taxon>Bacteria</taxon>
        <taxon>Bacillati</taxon>
        <taxon>Bacillota</taxon>
        <taxon>Bacilli</taxon>
        <taxon>Lactobacillales</taxon>
        <taxon>Lactobacillaceae</taxon>
        <taxon>Limosilactobacillus</taxon>
    </lineage>
</organism>
<dbReference type="RefSeq" id="WP_056953296.1">
    <property type="nucleotide sequence ID" value="NZ_AZFK01000002.1"/>
</dbReference>
<dbReference type="GO" id="GO:0015184">
    <property type="term" value="F:L-cystine transmembrane transporter activity"/>
    <property type="evidence" value="ECO:0007669"/>
    <property type="project" value="TreeGrafter"/>
</dbReference>
<dbReference type="PROSITE" id="PS50928">
    <property type="entry name" value="ABC_TM1"/>
    <property type="match status" value="1"/>
</dbReference>
<feature type="transmembrane region" description="Helical" evidence="8">
    <location>
        <begin position="182"/>
        <end position="202"/>
    </location>
</feature>
<sequence length="223" mass="24400">MDFAYMLKVFPQIGRYVPVTLLMAIVAMGLAIVVATVLSIGQRYPVVQRLVAGYLLIFRGFPTLVIFFVGYYGLPQLWHGQSLLPAGAAATVCLALKEGAYLTEIFRAGLASVGRGQLEAGLALGLSKAVVYRRVIIPQAIPIMIPPVGNTFIGLLKETSLAFSIGVTELFGAGKLLATENLAYLEVYLVVGSWYVILIYVYTHLQQWLETRVARRFGKEARA</sequence>
<dbReference type="NCBIfam" id="TIGR01726">
    <property type="entry name" value="HEQRo_perm_3TM"/>
    <property type="match status" value="1"/>
</dbReference>
<keyword evidence="6 8" id="KW-1133">Transmembrane helix</keyword>
<dbReference type="InterPro" id="IPR035906">
    <property type="entry name" value="MetI-like_sf"/>
</dbReference>
<feature type="transmembrane region" description="Helical" evidence="8">
    <location>
        <begin position="52"/>
        <end position="74"/>
    </location>
</feature>
<comment type="similarity">
    <text evidence="8">Belongs to the binding-protein-dependent transport system permease family.</text>
</comment>
<comment type="subcellular location">
    <subcellularLocation>
        <location evidence="1 8">Cell membrane</location>
        <topology evidence="1 8">Multi-pass membrane protein</topology>
    </subcellularLocation>
</comment>
<dbReference type="GO" id="GO:0043190">
    <property type="term" value="C:ATP-binding cassette (ABC) transporter complex"/>
    <property type="evidence" value="ECO:0007669"/>
    <property type="project" value="InterPro"/>
</dbReference>
<gene>
    <name evidence="10" type="ORF">FC43_GL001692</name>
</gene>
<dbReference type="SUPFAM" id="SSF161098">
    <property type="entry name" value="MetI-like"/>
    <property type="match status" value="1"/>
</dbReference>
<evidence type="ECO:0000259" key="9">
    <source>
        <dbReference type="PROSITE" id="PS50928"/>
    </source>
</evidence>
<evidence type="ECO:0000256" key="4">
    <source>
        <dbReference type="ARBA" id="ARBA00022692"/>
    </source>
</evidence>
<evidence type="ECO:0000256" key="1">
    <source>
        <dbReference type="ARBA" id="ARBA00004651"/>
    </source>
</evidence>
<dbReference type="Pfam" id="PF00528">
    <property type="entry name" value="BPD_transp_1"/>
    <property type="match status" value="1"/>
</dbReference>
<keyword evidence="3" id="KW-1003">Cell membrane</keyword>
<feature type="domain" description="ABC transmembrane type-1" evidence="9">
    <location>
        <begin position="17"/>
        <end position="206"/>
    </location>
</feature>
<dbReference type="InterPro" id="IPR000515">
    <property type="entry name" value="MetI-like"/>
</dbReference>
<keyword evidence="2 8" id="KW-0813">Transport</keyword>
<feature type="transmembrane region" description="Helical" evidence="8">
    <location>
        <begin position="20"/>
        <end position="40"/>
    </location>
</feature>
<dbReference type="Proteomes" id="UP000050816">
    <property type="component" value="Unassembled WGS sequence"/>
</dbReference>
<name>A0A0R1UGR8_9LACO</name>
<dbReference type="Gene3D" id="1.10.3720.10">
    <property type="entry name" value="MetI-like"/>
    <property type="match status" value="1"/>
</dbReference>
<evidence type="ECO:0000256" key="8">
    <source>
        <dbReference type="RuleBase" id="RU363032"/>
    </source>
</evidence>
<keyword evidence="4 8" id="KW-0812">Transmembrane</keyword>
<evidence type="ECO:0000313" key="10">
    <source>
        <dbReference type="EMBL" id="KRL92592.1"/>
    </source>
</evidence>
<dbReference type="PATRIC" id="fig|1423760.3.peg.1768"/>
<protein>
    <recommendedName>
        <fullName evidence="9">ABC transmembrane type-1 domain-containing protein</fullName>
    </recommendedName>
</protein>
<dbReference type="CDD" id="cd06261">
    <property type="entry name" value="TM_PBP2"/>
    <property type="match status" value="1"/>
</dbReference>
<evidence type="ECO:0000256" key="5">
    <source>
        <dbReference type="ARBA" id="ARBA00022970"/>
    </source>
</evidence>
<evidence type="ECO:0000256" key="6">
    <source>
        <dbReference type="ARBA" id="ARBA00022989"/>
    </source>
</evidence>
<evidence type="ECO:0000256" key="7">
    <source>
        <dbReference type="ARBA" id="ARBA00023136"/>
    </source>
</evidence>
<accession>A0A0R1UGR8</accession>
<dbReference type="InterPro" id="IPR043429">
    <property type="entry name" value="ArtM/GltK/GlnP/TcyL/YhdX-like"/>
</dbReference>